<evidence type="ECO:0000313" key="7">
    <source>
        <dbReference type="EMBL" id="PQO29789.1"/>
    </source>
</evidence>
<feature type="transmembrane region" description="Helical" evidence="5">
    <location>
        <begin position="108"/>
        <end position="128"/>
    </location>
</feature>
<comment type="caution">
    <text evidence="7">The sequence shown here is derived from an EMBL/GenBank/DDBJ whole genome shotgun (WGS) entry which is preliminary data.</text>
</comment>
<evidence type="ECO:0000256" key="5">
    <source>
        <dbReference type="SAM" id="Phobius"/>
    </source>
</evidence>
<name>A0A2S8FCB6_9BACT</name>
<gene>
    <name evidence="7" type="ORF">C5Y83_27490</name>
</gene>
<dbReference type="GO" id="GO:0016020">
    <property type="term" value="C:membrane"/>
    <property type="evidence" value="ECO:0007669"/>
    <property type="project" value="UniProtKB-SubCell"/>
</dbReference>
<protein>
    <recommendedName>
        <fullName evidence="6">O-antigen ligase-related domain-containing protein</fullName>
    </recommendedName>
</protein>
<feature type="transmembrane region" description="Helical" evidence="5">
    <location>
        <begin position="203"/>
        <end position="221"/>
    </location>
</feature>
<feature type="transmembrane region" description="Helical" evidence="5">
    <location>
        <begin position="250"/>
        <end position="268"/>
    </location>
</feature>
<dbReference type="InterPro" id="IPR051533">
    <property type="entry name" value="WaaL-like"/>
</dbReference>
<evidence type="ECO:0000256" key="1">
    <source>
        <dbReference type="ARBA" id="ARBA00004141"/>
    </source>
</evidence>
<dbReference type="AlphaFoldDB" id="A0A2S8FCB6"/>
<evidence type="ECO:0000256" key="2">
    <source>
        <dbReference type="ARBA" id="ARBA00022692"/>
    </source>
</evidence>
<sequence length="441" mass="48563">MHSLVVNNSRSRARIAMRESVSPIKYILFGMLGAYLLVAAASVSSGVSANNSFAVLKYLRIALLLCCGALSITWFRMPRMNSAGFGLLLLTSVYWFAGAWSSSPIWALAYKGLFFASVIAGACMACAIRNGSDLLAFCRSMTAAALVGLILVLMIVMWELGSAPIFVHGRLGIMGINANILGQTASIYGVISFFHWTIEKRDSWKWVSLSVFILMLLMVILTGSRGALALCCLGTAVQIPTISKQRRTQVILYGIALVTMLAIGYFVVNDTGGEVQFDNESSSDQWEFRARLWSEGLKDTRSGIWRYAIRLFTRNPLIGIGWLHYGKSWGTVQSSYLQVLVEAGMLGGILCLVFLYKATTRMIMAVKRARKSSDALSSLTFLCSGLLVAILLHAGFESSAFVGTTPNSFLLSFCVFHLDMRMDMGRSQEVSRRVRKRRLTT</sequence>
<feature type="transmembrane region" description="Helical" evidence="5">
    <location>
        <begin position="55"/>
        <end position="75"/>
    </location>
</feature>
<feature type="transmembrane region" description="Helical" evidence="5">
    <location>
        <begin position="24"/>
        <end position="43"/>
    </location>
</feature>
<dbReference type="EMBL" id="PUHY01000015">
    <property type="protein sequence ID" value="PQO29789.1"/>
    <property type="molecule type" value="Genomic_DNA"/>
</dbReference>
<feature type="transmembrane region" description="Helical" evidence="5">
    <location>
        <begin position="82"/>
        <end position="102"/>
    </location>
</feature>
<keyword evidence="3 5" id="KW-1133">Transmembrane helix</keyword>
<proteinExistence type="predicted"/>
<evidence type="ECO:0000259" key="6">
    <source>
        <dbReference type="Pfam" id="PF04932"/>
    </source>
</evidence>
<dbReference type="Proteomes" id="UP000238322">
    <property type="component" value="Unassembled WGS sequence"/>
</dbReference>
<feature type="domain" description="O-antigen ligase-related" evidence="6">
    <location>
        <begin position="211"/>
        <end position="350"/>
    </location>
</feature>
<feature type="transmembrane region" description="Helical" evidence="5">
    <location>
        <begin position="170"/>
        <end position="191"/>
    </location>
</feature>
<feature type="transmembrane region" description="Helical" evidence="5">
    <location>
        <begin position="336"/>
        <end position="356"/>
    </location>
</feature>
<dbReference type="InterPro" id="IPR007016">
    <property type="entry name" value="O-antigen_ligase-rel_domated"/>
</dbReference>
<keyword evidence="4 5" id="KW-0472">Membrane</keyword>
<dbReference type="Pfam" id="PF04932">
    <property type="entry name" value="Wzy_C"/>
    <property type="match status" value="1"/>
</dbReference>
<organism evidence="7 8">
    <name type="scientific">Blastopirellula marina</name>
    <dbReference type="NCBI Taxonomy" id="124"/>
    <lineage>
        <taxon>Bacteria</taxon>
        <taxon>Pseudomonadati</taxon>
        <taxon>Planctomycetota</taxon>
        <taxon>Planctomycetia</taxon>
        <taxon>Pirellulales</taxon>
        <taxon>Pirellulaceae</taxon>
        <taxon>Blastopirellula</taxon>
    </lineage>
</organism>
<feature type="transmembrane region" description="Helical" evidence="5">
    <location>
        <begin position="376"/>
        <end position="394"/>
    </location>
</feature>
<accession>A0A2S8FCB6</accession>
<evidence type="ECO:0000256" key="3">
    <source>
        <dbReference type="ARBA" id="ARBA00022989"/>
    </source>
</evidence>
<feature type="transmembrane region" description="Helical" evidence="5">
    <location>
        <begin position="400"/>
        <end position="418"/>
    </location>
</feature>
<feature type="transmembrane region" description="Helical" evidence="5">
    <location>
        <begin position="140"/>
        <end position="158"/>
    </location>
</feature>
<comment type="subcellular location">
    <subcellularLocation>
        <location evidence="1">Membrane</location>
        <topology evidence="1">Multi-pass membrane protein</topology>
    </subcellularLocation>
</comment>
<evidence type="ECO:0000256" key="4">
    <source>
        <dbReference type="ARBA" id="ARBA00023136"/>
    </source>
</evidence>
<dbReference type="PANTHER" id="PTHR37422:SF13">
    <property type="entry name" value="LIPOPOLYSACCHARIDE BIOSYNTHESIS PROTEIN PA4999-RELATED"/>
    <property type="match status" value="1"/>
</dbReference>
<reference evidence="7 8" key="1">
    <citation type="submission" date="2018-02" db="EMBL/GenBank/DDBJ databases">
        <title>Comparative genomes isolates from brazilian mangrove.</title>
        <authorList>
            <person name="Araujo J.E."/>
            <person name="Taketani R.G."/>
            <person name="Silva M.C.P."/>
            <person name="Loureco M.V."/>
            <person name="Andreote F.D."/>
        </authorList>
    </citation>
    <scope>NUCLEOTIDE SEQUENCE [LARGE SCALE GENOMIC DNA]</scope>
    <source>
        <strain evidence="7 8">Hex-1 MGV</strain>
    </source>
</reference>
<dbReference type="PANTHER" id="PTHR37422">
    <property type="entry name" value="TEICHURONIC ACID BIOSYNTHESIS PROTEIN TUAE"/>
    <property type="match status" value="1"/>
</dbReference>
<evidence type="ECO:0000313" key="8">
    <source>
        <dbReference type="Proteomes" id="UP000238322"/>
    </source>
</evidence>
<keyword evidence="2 5" id="KW-0812">Transmembrane</keyword>